<dbReference type="RefSeq" id="WP_004622820.1">
    <property type="nucleotide sequence ID" value="NZ_AORV01000002.1"/>
</dbReference>
<evidence type="ECO:0000259" key="18">
    <source>
        <dbReference type="Pfam" id="PF24877"/>
    </source>
</evidence>
<sequence>MENNIKLRSSEVLKRPLWSHVRALYKAMGYSDYDLENPLIGIANSWNRATPGHYNLNTVSEYVKQGILQSGGTPVEFGIIGPCDGMGVGNDGMHYCLPARDIIANEIEIMVRVNRLDAVVLLGSCDKIVPGLLMAAARLDIPAIIVLGGPSLGGMEFDGRSADNSSISEALGMLQKNLITQEMFDKLEDNSMQTCGSCSFLGTANTMGAFTEAVGMCLPGTSSIPAVFSERLRAAQESGRTIVRMVRENITARKIINMKGLTNAIKLGMAIGGSTNLALHIPAIAYEAECDISMETIDKISRNTPHLARIYPAGPENVPDFYNSGGVPAVMKHLSPLIDPEAMTCTGSTWGEILDNIPEIENDIIHSRSNPWHPWGSLAVLKGNLAPAGAVTKPTAIHKSMQVFKGKAICFNSEEEATEAISAKKIMPGMVVVIRYEGPKGGPGMREMVRVMKMLYGQNLAMSTAVITDGRFSGTNNGCFVGHISPEAMEGGPIAAVRDGDDICIDIPNGNIMLDVSQEEIEYRLSTVKKPDKKIPAGYLNVYARLAESADKGAIIKNRE</sequence>
<dbReference type="AlphaFoldDB" id="S0FYP7"/>
<evidence type="ECO:0000256" key="5">
    <source>
        <dbReference type="ARBA" id="ARBA00022723"/>
    </source>
</evidence>
<dbReference type="GO" id="GO:0051537">
    <property type="term" value="F:2 iron, 2 sulfur cluster binding"/>
    <property type="evidence" value="ECO:0007669"/>
    <property type="project" value="UniProtKB-KW"/>
</dbReference>
<comment type="cofactor">
    <cofactor evidence="1">
        <name>Mg(2+)</name>
        <dbReference type="ChEBI" id="CHEBI:18420"/>
    </cofactor>
</comment>
<evidence type="ECO:0000256" key="6">
    <source>
        <dbReference type="ARBA" id="ARBA00022842"/>
    </source>
</evidence>
<proteinExistence type="inferred from homology"/>
<organism evidence="19 20">
    <name type="scientific">Ruminiclostridium cellobioparum subsp. termitidis CT1112</name>
    <dbReference type="NCBI Taxonomy" id="1195236"/>
    <lineage>
        <taxon>Bacteria</taxon>
        <taxon>Bacillati</taxon>
        <taxon>Bacillota</taxon>
        <taxon>Clostridia</taxon>
        <taxon>Eubacteriales</taxon>
        <taxon>Oscillospiraceae</taxon>
        <taxon>Ruminiclostridium</taxon>
    </lineage>
</organism>
<evidence type="ECO:0000256" key="8">
    <source>
        <dbReference type="ARBA" id="ARBA00023014"/>
    </source>
</evidence>
<dbReference type="PANTHER" id="PTHR43661">
    <property type="entry name" value="D-XYLONATE DEHYDRATASE"/>
    <property type="match status" value="1"/>
</dbReference>
<dbReference type="Gene3D" id="3.50.30.80">
    <property type="entry name" value="IlvD/EDD C-terminal domain-like"/>
    <property type="match status" value="1"/>
</dbReference>
<feature type="domain" description="Dihydroxy-acid/6-phosphogluconate dehydratase N-terminal" evidence="17">
    <location>
        <begin position="38"/>
        <end position="352"/>
    </location>
</feature>
<feature type="domain" description="Dihydroxy-acid/6-phosphogluconate dehydratase C-terminal" evidence="18">
    <location>
        <begin position="363"/>
        <end position="554"/>
    </location>
</feature>
<keyword evidence="9 19" id="KW-0456">Lyase</keyword>
<dbReference type="SUPFAM" id="SSF52016">
    <property type="entry name" value="LeuD/IlvD-like"/>
    <property type="match status" value="1"/>
</dbReference>
<protein>
    <recommendedName>
        <fullName evidence="14 16">Dihydroxy-acid dehydratase</fullName>
        <ecNumber evidence="14 16">4.2.1.9</ecNumber>
    </recommendedName>
</protein>
<evidence type="ECO:0000259" key="17">
    <source>
        <dbReference type="Pfam" id="PF00920"/>
    </source>
</evidence>
<keyword evidence="7" id="KW-0408">Iron</keyword>
<evidence type="ECO:0000256" key="9">
    <source>
        <dbReference type="ARBA" id="ARBA00023239"/>
    </source>
</evidence>
<accession>S0FYP7</accession>
<dbReference type="GO" id="GO:0009097">
    <property type="term" value="P:isoleucine biosynthetic process"/>
    <property type="evidence" value="ECO:0007669"/>
    <property type="project" value="UniProtKB-UniPathway"/>
</dbReference>
<evidence type="ECO:0000256" key="10">
    <source>
        <dbReference type="ARBA" id="ARBA00023304"/>
    </source>
</evidence>
<dbReference type="PANTHER" id="PTHR43661:SF3">
    <property type="entry name" value="D-XYLONATE DEHYDRATASE YAGF-RELATED"/>
    <property type="match status" value="1"/>
</dbReference>
<dbReference type="Proteomes" id="UP000014155">
    <property type="component" value="Unassembled WGS sequence"/>
</dbReference>
<evidence type="ECO:0000256" key="11">
    <source>
        <dbReference type="ARBA" id="ARBA00029304"/>
    </source>
</evidence>
<keyword evidence="20" id="KW-1185">Reference proteome</keyword>
<evidence type="ECO:0000256" key="3">
    <source>
        <dbReference type="ARBA" id="ARBA00022605"/>
    </source>
</evidence>
<dbReference type="GO" id="GO:0009099">
    <property type="term" value="P:L-valine biosynthetic process"/>
    <property type="evidence" value="ECO:0007669"/>
    <property type="project" value="UniProtKB-UniPathway"/>
</dbReference>
<keyword evidence="3" id="KW-0028">Amino-acid biosynthesis</keyword>
<dbReference type="GO" id="GO:0004160">
    <property type="term" value="F:dihydroxy-acid dehydratase activity"/>
    <property type="evidence" value="ECO:0007669"/>
    <property type="project" value="UniProtKB-UniRule"/>
</dbReference>
<dbReference type="UniPathway" id="UPA00049">
    <property type="reaction ID" value="UER00061"/>
</dbReference>
<comment type="caution">
    <text evidence="19">The sequence shown here is derived from an EMBL/GenBank/DDBJ whole genome shotgun (WGS) entry which is preliminary data.</text>
</comment>
<dbReference type="Pfam" id="PF00920">
    <property type="entry name" value="ILVD_EDD_N"/>
    <property type="match status" value="1"/>
</dbReference>
<comment type="cofactor">
    <cofactor evidence="15">
        <name>[2Fe-2S] cluster</name>
        <dbReference type="ChEBI" id="CHEBI:190135"/>
    </cofactor>
</comment>
<comment type="similarity">
    <text evidence="2">Belongs to the IlvD/Edd family.</text>
</comment>
<evidence type="ECO:0000256" key="1">
    <source>
        <dbReference type="ARBA" id="ARBA00001946"/>
    </source>
</evidence>
<dbReference type="FunFam" id="3.50.30.80:FF:000001">
    <property type="entry name" value="Dihydroxy-acid dehydratase"/>
    <property type="match status" value="1"/>
</dbReference>
<keyword evidence="8" id="KW-0411">Iron-sulfur</keyword>
<reference evidence="19 20" key="1">
    <citation type="journal article" date="2013" name="Genome Announc.">
        <title>Draft Genome Sequence of the Cellulolytic, Mesophilic, Anaerobic Bacterium Clostridium termitidis Strain CT1112 (DSM 5398).</title>
        <authorList>
            <person name="Lal S."/>
            <person name="Ramachandran U."/>
            <person name="Zhang X."/>
            <person name="Munir R."/>
            <person name="Sparling R."/>
            <person name="Levin D.B."/>
        </authorList>
    </citation>
    <scope>NUCLEOTIDE SEQUENCE [LARGE SCALE GENOMIC DNA]</scope>
    <source>
        <strain evidence="19 20">CT1112</strain>
    </source>
</reference>
<dbReference type="InterPro" id="IPR004404">
    <property type="entry name" value="DihydroxyA_deHydtase"/>
</dbReference>
<dbReference type="InterPro" id="IPR037237">
    <property type="entry name" value="IlvD/EDD_N"/>
</dbReference>
<dbReference type="InterPro" id="IPR000581">
    <property type="entry name" value="ILV_EDD_N"/>
</dbReference>
<dbReference type="STRING" id="1195236.CTER_0024"/>
<dbReference type="Pfam" id="PF24877">
    <property type="entry name" value="ILV_EDD_C"/>
    <property type="match status" value="1"/>
</dbReference>
<keyword evidence="4" id="KW-0001">2Fe-2S</keyword>
<evidence type="ECO:0000256" key="16">
    <source>
        <dbReference type="NCBIfam" id="TIGR00110"/>
    </source>
</evidence>
<evidence type="ECO:0000256" key="2">
    <source>
        <dbReference type="ARBA" id="ARBA00006486"/>
    </source>
</evidence>
<evidence type="ECO:0000256" key="12">
    <source>
        <dbReference type="ARBA" id="ARBA00029436"/>
    </source>
</evidence>
<dbReference type="eggNOG" id="COG0129">
    <property type="taxonomic scope" value="Bacteria"/>
</dbReference>
<comment type="catalytic activity">
    <reaction evidence="11">
        <text>(2R)-2,3-dihydroxy-3-methylbutanoate = 3-methyl-2-oxobutanoate + H2O</text>
        <dbReference type="Rhea" id="RHEA:24809"/>
        <dbReference type="ChEBI" id="CHEBI:11851"/>
        <dbReference type="ChEBI" id="CHEBI:15377"/>
        <dbReference type="ChEBI" id="CHEBI:49072"/>
        <dbReference type="EC" id="4.2.1.9"/>
    </reaction>
    <physiologicalReaction direction="left-to-right" evidence="11">
        <dbReference type="Rhea" id="RHEA:24810"/>
    </physiologicalReaction>
</comment>
<keyword evidence="6" id="KW-0460">Magnesium</keyword>
<dbReference type="GO" id="GO:0046872">
    <property type="term" value="F:metal ion binding"/>
    <property type="evidence" value="ECO:0007669"/>
    <property type="project" value="UniProtKB-KW"/>
</dbReference>
<evidence type="ECO:0000256" key="7">
    <source>
        <dbReference type="ARBA" id="ARBA00023004"/>
    </source>
</evidence>
<evidence type="ECO:0000256" key="14">
    <source>
        <dbReference type="ARBA" id="ARBA00029490"/>
    </source>
</evidence>
<dbReference type="NCBIfam" id="TIGR00110">
    <property type="entry name" value="ilvD"/>
    <property type="match status" value="1"/>
</dbReference>
<dbReference type="InterPro" id="IPR056740">
    <property type="entry name" value="ILV_EDD_C"/>
</dbReference>
<dbReference type="SUPFAM" id="SSF143975">
    <property type="entry name" value="IlvD/EDD N-terminal domain-like"/>
    <property type="match status" value="1"/>
</dbReference>
<comment type="pathway">
    <text evidence="13">Amino-acid biosynthesis; L-isoleucine biosynthesis; L-isoleucine from 2-oxobutanoate: step 3/4.</text>
</comment>
<evidence type="ECO:0000256" key="15">
    <source>
        <dbReference type="ARBA" id="ARBA00034078"/>
    </source>
</evidence>
<evidence type="ECO:0000256" key="13">
    <source>
        <dbReference type="ARBA" id="ARBA00029437"/>
    </source>
</evidence>
<dbReference type="NCBIfam" id="NF002068">
    <property type="entry name" value="PRK00911.1"/>
    <property type="match status" value="1"/>
</dbReference>
<name>S0FYP7_RUMCE</name>
<dbReference type="PATRIC" id="fig|1195236.3.peg.22"/>
<dbReference type="InterPro" id="IPR042096">
    <property type="entry name" value="Dihydro-acid_dehy_C"/>
</dbReference>
<comment type="pathway">
    <text evidence="12">Amino-acid biosynthesis; L-valine biosynthesis; L-valine from pyruvate: step 3/4.</text>
</comment>
<gene>
    <name evidence="19" type="ORF">CTER_0024</name>
</gene>
<evidence type="ECO:0000313" key="20">
    <source>
        <dbReference type="Proteomes" id="UP000014155"/>
    </source>
</evidence>
<dbReference type="EMBL" id="AORV01000002">
    <property type="protein sequence ID" value="EMS74239.1"/>
    <property type="molecule type" value="Genomic_DNA"/>
</dbReference>
<dbReference type="GO" id="GO:0005829">
    <property type="term" value="C:cytosol"/>
    <property type="evidence" value="ECO:0007669"/>
    <property type="project" value="TreeGrafter"/>
</dbReference>
<evidence type="ECO:0000313" key="19">
    <source>
        <dbReference type="EMBL" id="EMS74239.1"/>
    </source>
</evidence>
<keyword evidence="5" id="KW-0479">Metal-binding</keyword>
<evidence type="ECO:0000256" key="4">
    <source>
        <dbReference type="ARBA" id="ARBA00022714"/>
    </source>
</evidence>
<dbReference type="PROSITE" id="PS00886">
    <property type="entry name" value="ILVD_EDD_1"/>
    <property type="match status" value="1"/>
</dbReference>
<dbReference type="InterPro" id="IPR020558">
    <property type="entry name" value="DiOHA_6PGluconate_deHydtase_CS"/>
</dbReference>
<keyword evidence="10" id="KW-0100">Branched-chain amino acid biosynthesis</keyword>
<dbReference type="UniPathway" id="UPA00047">
    <property type="reaction ID" value="UER00057"/>
</dbReference>
<dbReference type="EC" id="4.2.1.9" evidence="14 16"/>